<proteinExistence type="predicted"/>
<dbReference type="Proteomes" id="UP000051307">
    <property type="component" value="Unassembled WGS sequence"/>
</dbReference>
<comment type="caution">
    <text evidence="1">The sequence shown here is derived from an EMBL/GenBank/DDBJ whole genome shotgun (WGS) entry which is preliminary data.</text>
</comment>
<sequence length="369" mass="42545">MRLDNLVQITLNADQEKYNIDGDASITFIDATSYYIGKIITRKHGWITLESVDQDGNRGGVVFIKEDQVAKIEDNTPTLHYYALANIHDPFHMKQLNAKVLNWDFTNIYDLLLNAADSQLFITFETKTGINYTGLITQLDKDEIRILEKNEQTLEQYATVIPLTDIVCVDINSIDNRLFIHYLKQHKDYGNDLELAEIYFDYTFDDQFGSFAIGRIVKYDDENMILESLNDLGQVESIAVIARNHIAHLTEKSERLNYFNYLVNWQKENGSFDPDHLEHSVNLQGEIRSIPEVIEEWPEDKIIKVSDSIYHYPDRLGLISSYNDDGFDLKIATEYAVGDVSDHDYEDVISVDLAGSEMIRMQKFLDNRG</sequence>
<evidence type="ECO:0000313" key="1">
    <source>
        <dbReference type="EMBL" id="KRM07198.1"/>
    </source>
</evidence>
<protein>
    <submittedName>
        <fullName evidence="1">Uncharacterized protein</fullName>
    </submittedName>
</protein>
<reference evidence="1 2" key="1">
    <citation type="journal article" date="2015" name="Genome Announc.">
        <title>Expanding the biotechnology potential of lactobacilli through comparative genomics of 213 strains and associated genera.</title>
        <authorList>
            <person name="Sun Z."/>
            <person name="Harris H.M."/>
            <person name="McCann A."/>
            <person name="Guo C."/>
            <person name="Argimon S."/>
            <person name="Zhang W."/>
            <person name="Yang X."/>
            <person name="Jeffery I.B."/>
            <person name="Cooney J.C."/>
            <person name="Kagawa T.F."/>
            <person name="Liu W."/>
            <person name="Song Y."/>
            <person name="Salvetti E."/>
            <person name="Wrobel A."/>
            <person name="Rasinkangas P."/>
            <person name="Parkhill J."/>
            <person name="Rea M.C."/>
            <person name="O'Sullivan O."/>
            <person name="Ritari J."/>
            <person name="Douillard F.P."/>
            <person name="Paul Ross R."/>
            <person name="Yang R."/>
            <person name="Briner A.E."/>
            <person name="Felis G.E."/>
            <person name="de Vos W.M."/>
            <person name="Barrangou R."/>
            <person name="Klaenhammer T.R."/>
            <person name="Caufield P.W."/>
            <person name="Cui Y."/>
            <person name="Zhang H."/>
            <person name="O'Toole P.W."/>
        </authorList>
    </citation>
    <scope>NUCLEOTIDE SEQUENCE [LARGE SCALE GENOMIC DNA]</scope>
    <source>
        <strain evidence="1 2">DSM 16761</strain>
    </source>
</reference>
<dbReference type="EMBL" id="AZFU01000001">
    <property type="protein sequence ID" value="KRM07198.1"/>
    <property type="molecule type" value="Genomic_DNA"/>
</dbReference>
<name>A0A0R1VN03_9LACO</name>
<dbReference type="AlphaFoldDB" id="A0A0R1VN03"/>
<evidence type="ECO:0000313" key="2">
    <source>
        <dbReference type="Proteomes" id="UP000051307"/>
    </source>
</evidence>
<dbReference type="PATRIC" id="fig|1423767.3.peg.648"/>
<accession>A0A0R1VN03</accession>
<organism evidence="1 2">
    <name type="scientific">Lactobacillus kitasatonis DSM 16761 = JCM 1039</name>
    <dbReference type="NCBI Taxonomy" id="1423767"/>
    <lineage>
        <taxon>Bacteria</taxon>
        <taxon>Bacillati</taxon>
        <taxon>Bacillota</taxon>
        <taxon>Bacilli</taxon>
        <taxon>Lactobacillales</taxon>
        <taxon>Lactobacillaceae</taxon>
        <taxon>Lactobacillus</taxon>
    </lineage>
</organism>
<gene>
    <name evidence="1" type="ORF">FC59_GL000626</name>
</gene>
<dbReference type="eggNOG" id="ENOG50309HR">
    <property type="taxonomic scope" value="Bacteria"/>
</dbReference>
<dbReference type="OrthoDB" id="2305455at2"/>